<dbReference type="Proteomes" id="UP000603227">
    <property type="component" value="Unassembled WGS sequence"/>
</dbReference>
<feature type="region of interest" description="Disordered" evidence="1">
    <location>
        <begin position="21"/>
        <end position="67"/>
    </location>
</feature>
<evidence type="ECO:0000313" key="3">
    <source>
        <dbReference type="Proteomes" id="UP000603227"/>
    </source>
</evidence>
<feature type="compositionally biased region" description="Pro residues" evidence="1">
    <location>
        <begin position="58"/>
        <end position="67"/>
    </location>
</feature>
<protein>
    <submittedName>
        <fullName evidence="2">Uncharacterized protein</fullName>
    </submittedName>
</protein>
<dbReference type="EMBL" id="BNAT01000059">
    <property type="protein sequence ID" value="GHE64293.1"/>
    <property type="molecule type" value="Genomic_DNA"/>
</dbReference>
<dbReference type="AlphaFoldDB" id="A0A918ZPX5"/>
<reference evidence="2" key="2">
    <citation type="submission" date="2020-09" db="EMBL/GenBank/DDBJ databases">
        <authorList>
            <person name="Sun Q."/>
            <person name="Zhou Y."/>
        </authorList>
    </citation>
    <scope>NUCLEOTIDE SEQUENCE</scope>
    <source>
        <strain evidence="2">CGMCC 4.7403</strain>
    </source>
</reference>
<accession>A0A918ZPX5</accession>
<feature type="compositionally biased region" description="Pro residues" evidence="1">
    <location>
        <begin position="30"/>
        <end position="40"/>
    </location>
</feature>
<organism evidence="2 3">
    <name type="scientific">Streptomyces capitiformicae</name>
    <dbReference type="NCBI Taxonomy" id="2014920"/>
    <lineage>
        <taxon>Bacteria</taxon>
        <taxon>Bacillati</taxon>
        <taxon>Actinomycetota</taxon>
        <taxon>Actinomycetes</taxon>
        <taxon>Kitasatosporales</taxon>
        <taxon>Streptomycetaceae</taxon>
        <taxon>Streptomyces</taxon>
    </lineage>
</organism>
<name>A0A918ZPX5_9ACTN</name>
<comment type="caution">
    <text evidence="2">The sequence shown here is derived from an EMBL/GenBank/DDBJ whole genome shotgun (WGS) entry which is preliminary data.</text>
</comment>
<keyword evidence="3" id="KW-1185">Reference proteome</keyword>
<reference evidence="2" key="1">
    <citation type="journal article" date="2014" name="Int. J. Syst. Evol. Microbiol.">
        <title>Complete genome sequence of Corynebacterium casei LMG S-19264T (=DSM 44701T), isolated from a smear-ripened cheese.</title>
        <authorList>
            <consortium name="US DOE Joint Genome Institute (JGI-PGF)"/>
            <person name="Walter F."/>
            <person name="Albersmeier A."/>
            <person name="Kalinowski J."/>
            <person name="Ruckert C."/>
        </authorList>
    </citation>
    <scope>NUCLEOTIDE SEQUENCE</scope>
    <source>
        <strain evidence="2">CGMCC 4.7403</strain>
    </source>
</reference>
<proteinExistence type="predicted"/>
<gene>
    <name evidence="2" type="ORF">GCM10017771_87700</name>
</gene>
<evidence type="ECO:0000313" key="2">
    <source>
        <dbReference type="EMBL" id="GHE64293.1"/>
    </source>
</evidence>
<evidence type="ECO:0000256" key="1">
    <source>
        <dbReference type="SAM" id="MobiDB-lite"/>
    </source>
</evidence>
<sequence>MGAVDENGREADVSVELVEEDLDGVAGGWAPPPVTFPPPGSGGSGSGGPRPIISNGPPQAPSAPPRR</sequence>